<evidence type="ECO:0000313" key="4">
    <source>
        <dbReference type="Proteomes" id="UP000196573"/>
    </source>
</evidence>
<dbReference type="GO" id="GO:0030246">
    <property type="term" value="F:carbohydrate binding"/>
    <property type="evidence" value="ECO:0007669"/>
    <property type="project" value="UniProtKB-KW"/>
</dbReference>
<keyword evidence="2" id="KW-0732">Signal</keyword>
<dbReference type="RefSeq" id="WP_087105871.1">
    <property type="nucleotide sequence ID" value="NZ_CBCSCN010000012.1"/>
</dbReference>
<organism evidence="3 4">
    <name type="scientific">Parendozoicomonas haliclonae</name>
    <dbReference type="NCBI Taxonomy" id="1960125"/>
    <lineage>
        <taxon>Bacteria</taxon>
        <taxon>Pseudomonadati</taxon>
        <taxon>Pseudomonadota</taxon>
        <taxon>Gammaproteobacteria</taxon>
        <taxon>Oceanospirillales</taxon>
        <taxon>Endozoicomonadaceae</taxon>
        <taxon>Parendozoicomonas</taxon>
    </lineage>
</organism>
<dbReference type="InterPro" id="IPR035992">
    <property type="entry name" value="Ricin_B-like_lectins"/>
</dbReference>
<dbReference type="Proteomes" id="UP000196573">
    <property type="component" value="Unassembled WGS sequence"/>
</dbReference>
<keyword evidence="3" id="KW-0430">Lectin</keyword>
<gene>
    <name evidence="3" type="ORF">EHSB41UT_00114</name>
</gene>
<name>A0A1X7ADL8_9GAMM</name>
<feature type="chain" id="PRO_5010860417" evidence="2">
    <location>
        <begin position="25"/>
        <end position="444"/>
    </location>
</feature>
<dbReference type="Gene3D" id="2.80.10.50">
    <property type="match status" value="2"/>
</dbReference>
<feature type="signal peptide" evidence="2">
    <location>
        <begin position="1"/>
        <end position="24"/>
    </location>
</feature>
<proteinExistence type="predicted"/>
<evidence type="ECO:0000256" key="1">
    <source>
        <dbReference type="SAM" id="MobiDB-lite"/>
    </source>
</evidence>
<dbReference type="AlphaFoldDB" id="A0A1X7ADL8"/>
<evidence type="ECO:0000256" key="2">
    <source>
        <dbReference type="SAM" id="SignalP"/>
    </source>
</evidence>
<accession>A0A1X7ADL8</accession>
<evidence type="ECO:0000313" key="3">
    <source>
        <dbReference type="EMBL" id="SMA32170.1"/>
    </source>
</evidence>
<sequence>MRGIRLISHLAVVLAGLLATKGLAEDGDIVKFQLRVGESENFCLSAPQRQANNPGSLSQGGVVSVISCSDPDVSYWRLRERGEIVQAGKQGEETDWCLIRSANGGVFAGTCFQGQNDVQSWHFEEDGQLYTVINGKKGQAFTSVVPAGSDGQSVAQQPVRGSFGWVSENYSSGNSCYSVPWKKVCSRTCLEVTEQEQCDPQSKPQQNPQQDPPQNTEPSPNKLDTGNGEGDNNDPSPAPQSEDKPKEEGPSREFPGVPEEQQPQVPVKPIVSTQARWFILRQKRSDAEICMDYRKTKGVDVLGNETEFYRVVLQYCVAGRANQQWGHDIARKTIYNKGKGSGFCLTRTRDDILLTKCQPGIQSSQFWYFARGIEQFGEPRKSWGALLSRNDLQYGDWKSILKNEVGEGSYLIRPRYLEDCERVQEQCYDLVDGQLKNYLPTYDH</sequence>
<dbReference type="SUPFAM" id="SSF50370">
    <property type="entry name" value="Ricin B-like lectins"/>
    <property type="match status" value="2"/>
</dbReference>
<feature type="compositionally biased region" description="Basic and acidic residues" evidence="1">
    <location>
        <begin position="241"/>
        <end position="251"/>
    </location>
</feature>
<reference evidence="3 4" key="1">
    <citation type="submission" date="2017-03" db="EMBL/GenBank/DDBJ databases">
        <authorList>
            <person name="Afonso C.L."/>
            <person name="Miller P.J."/>
            <person name="Scott M.A."/>
            <person name="Spackman E."/>
            <person name="Goraichik I."/>
            <person name="Dimitrov K.M."/>
            <person name="Suarez D.L."/>
            <person name="Swayne D.E."/>
        </authorList>
    </citation>
    <scope>NUCLEOTIDE SEQUENCE [LARGE SCALE GENOMIC DNA]</scope>
    <source>
        <strain evidence="3">SB41UT1</strain>
    </source>
</reference>
<dbReference type="OrthoDB" id="6190084at2"/>
<dbReference type="EMBL" id="FWPT01000001">
    <property type="protein sequence ID" value="SMA32170.1"/>
    <property type="molecule type" value="Genomic_DNA"/>
</dbReference>
<feature type="compositionally biased region" description="Low complexity" evidence="1">
    <location>
        <begin position="200"/>
        <end position="218"/>
    </location>
</feature>
<protein>
    <submittedName>
        <fullName evidence="3">Ricin-type beta-trefoil lectin domain protein</fullName>
    </submittedName>
</protein>
<dbReference type="PROSITE" id="PS50231">
    <property type="entry name" value="RICIN_B_LECTIN"/>
    <property type="match status" value="2"/>
</dbReference>
<keyword evidence="4" id="KW-1185">Reference proteome</keyword>
<feature type="region of interest" description="Disordered" evidence="1">
    <location>
        <begin position="196"/>
        <end position="268"/>
    </location>
</feature>
<feature type="compositionally biased region" description="Low complexity" evidence="1">
    <location>
        <begin position="257"/>
        <end position="267"/>
    </location>
</feature>